<sequence>MPYYYDLRIVRWLAGRTRRKKLEQHQQQQNLTFTRPRYSLASLMCLDRSHIHDETLRHAVWYQAGLPREIALEILQQEEVGAFVVRDSSTHPGCYALSVRVPRFENASGISHYLVLRTQRGVKLKGLDKEWSTLAALVTHHTVMRELLPCTLRLPKIKAAPSASPSHAPAHTSPQLGAATGQDTRYTRTSMAVTSINGSHGAGVNETMTSVCNSSIVSTREQIFHQRTSSPGRRGGGGGGARGGAVREREAGVMYTDNYSYLSEMAEFVDQLKL</sequence>
<reference evidence="4 5" key="1">
    <citation type="journal article" date="2021" name="Elife">
        <title>Chloroplast acquisition without the gene transfer in kleptoplastic sea slugs, Plakobranchus ocellatus.</title>
        <authorList>
            <person name="Maeda T."/>
            <person name="Takahashi S."/>
            <person name="Yoshida T."/>
            <person name="Shimamura S."/>
            <person name="Takaki Y."/>
            <person name="Nagai Y."/>
            <person name="Toyoda A."/>
            <person name="Suzuki Y."/>
            <person name="Arimoto A."/>
            <person name="Ishii H."/>
            <person name="Satoh N."/>
            <person name="Nishiyama T."/>
            <person name="Hasebe M."/>
            <person name="Maruyama T."/>
            <person name="Minagawa J."/>
            <person name="Obokata J."/>
            <person name="Shigenobu S."/>
        </authorList>
    </citation>
    <scope>NUCLEOTIDE SEQUENCE [LARGE SCALE GENOMIC DNA]</scope>
</reference>
<proteinExistence type="predicted"/>
<feature type="compositionally biased region" description="Low complexity" evidence="2">
    <location>
        <begin position="160"/>
        <end position="174"/>
    </location>
</feature>
<evidence type="ECO:0000259" key="3">
    <source>
        <dbReference type="PROSITE" id="PS50001"/>
    </source>
</evidence>
<comment type="caution">
    <text evidence="4">The sequence shown here is derived from an EMBL/GenBank/DDBJ whole genome shotgun (WGS) entry which is preliminary data.</text>
</comment>
<dbReference type="Gene3D" id="3.30.505.10">
    <property type="entry name" value="SH2 domain"/>
    <property type="match status" value="1"/>
</dbReference>
<feature type="region of interest" description="Disordered" evidence="2">
    <location>
        <begin position="223"/>
        <end position="245"/>
    </location>
</feature>
<evidence type="ECO:0000313" key="5">
    <source>
        <dbReference type="Proteomes" id="UP000735302"/>
    </source>
</evidence>
<organism evidence="4 5">
    <name type="scientific">Plakobranchus ocellatus</name>
    <dbReference type="NCBI Taxonomy" id="259542"/>
    <lineage>
        <taxon>Eukaryota</taxon>
        <taxon>Metazoa</taxon>
        <taxon>Spiralia</taxon>
        <taxon>Lophotrochozoa</taxon>
        <taxon>Mollusca</taxon>
        <taxon>Gastropoda</taxon>
        <taxon>Heterobranchia</taxon>
        <taxon>Euthyneura</taxon>
        <taxon>Panpulmonata</taxon>
        <taxon>Sacoglossa</taxon>
        <taxon>Placobranchoidea</taxon>
        <taxon>Plakobranchidae</taxon>
        <taxon>Plakobranchus</taxon>
    </lineage>
</organism>
<dbReference type="InterPro" id="IPR000980">
    <property type="entry name" value="SH2"/>
</dbReference>
<evidence type="ECO:0000313" key="4">
    <source>
        <dbReference type="EMBL" id="GFO34436.1"/>
    </source>
</evidence>
<keyword evidence="1" id="KW-0727">SH2 domain</keyword>
<keyword evidence="5" id="KW-1185">Reference proteome</keyword>
<dbReference type="Proteomes" id="UP000735302">
    <property type="component" value="Unassembled WGS sequence"/>
</dbReference>
<dbReference type="SMART" id="SM00252">
    <property type="entry name" value="SH2"/>
    <property type="match status" value="1"/>
</dbReference>
<name>A0AAV4CRB3_9GAST</name>
<protein>
    <submittedName>
        <fullName evidence="4">Tensin-4</fullName>
    </submittedName>
</protein>
<evidence type="ECO:0000256" key="2">
    <source>
        <dbReference type="SAM" id="MobiDB-lite"/>
    </source>
</evidence>
<dbReference type="AlphaFoldDB" id="A0AAV4CRB3"/>
<dbReference type="Pfam" id="PF00017">
    <property type="entry name" value="SH2"/>
    <property type="match status" value="1"/>
</dbReference>
<dbReference type="PANTHER" id="PTHR15832:SF2">
    <property type="entry name" value="SH2 DOMAIN-CONTAINING PROTEIN"/>
    <property type="match status" value="1"/>
</dbReference>
<feature type="compositionally biased region" description="Gly residues" evidence="2">
    <location>
        <begin position="233"/>
        <end position="243"/>
    </location>
</feature>
<dbReference type="InterPro" id="IPR036860">
    <property type="entry name" value="SH2_dom_sf"/>
</dbReference>
<accession>A0AAV4CRB3</accession>
<dbReference type="EMBL" id="BLXT01006904">
    <property type="protein sequence ID" value="GFO34436.1"/>
    <property type="molecule type" value="Genomic_DNA"/>
</dbReference>
<dbReference type="PROSITE" id="PS50001">
    <property type="entry name" value="SH2"/>
    <property type="match status" value="1"/>
</dbReference>
<dbReference type="PANTHER" id="PTHR15832">
    <property type="entry name" value="SHC (SRC HOMOLOGY DOMAIN C-TERMINAL) ADAPTOR HOMOLOG"/>
    <property type="match status" value="1"/>
</dbReference>
<feature type="domain" description="SH2" evidence="3">
    <location>
        <begin position="61"/>
        <end position="156"/>
    </location>
</feature>
<evidence type="ECO:0000256" key="1">
    <source>
        <dbReference type="PROSITE-ProRule" id="PRU00191"/>
    </source>
</evidence>
<gene>
    <name evidence="4" type="ORF">PoB_006094100</name>
</gene>
<dbReference type="SUPFAM" id="SSF55550">
    <property type="entry name" value="SH2 domain"/>
    <property type="match status" value="1"/>
</dbReference>
<dbReference type="PRINTS" id="PR00401">
    <property type="entry name" value="SH2DOMAIN"/>
</dbReference>
<feature type="region of interest" description="Disordered" evidence="2">
    <location>
        <begin position="160"/>
        <end position="184"/>
    </location>
</feature>